<dbReference type="InterPro" id="IPR006311">
    <property type="entry name" value="TAT_signal"/>
</dbReference>
<evidence type="ECO:0000259" key="1">
    <source>
        <dbReference type="Pfam" id="PF13501"/>
    </source>
</evidence>
<protein>
    <recommendedName>
        <fullName evidence="1">Ig-like SoxY domain-containing protein</fullName>
    </recommendedName>
</protein>
<dbReference type="EMBL" id="SZUV01000001">
    <property type="protein sequence ID" value="TQN51374.1"/>
    <property type="molecule type" value="Genomic_DNA"/>
</dbReference>
<dbReference type="PIRSF" id="PIRSF010312">
    <property type="entry name" value="Sulphur_oxidation_SoxY"/>
    <property type="match status" value="1"/>
</dbReference>
<dbReference type="InterPro" id="IPR016568">
    <property type="entry name" value="Sulphur_oxidation_SoxY"/>
</dbReference>
<dbReference type="InterPro" id="IPR032711">
    <property type="entry name" value="SoxY"/>
</dbReference>
<dbReference type="Proteomes" id="UP000315403">
    <property type="component" value="Unassembled WGS sequence"/>
</dbReference>
<feature type="domain" description="Ig-like SoxY" evidence="1">
    <location>
        <begin position="60"/>
        <end position="169"/>
    </location>
</feature>
<name>A0A543Q4X6_ACITH</name>
<proteinExistence type="predicted"/>
<gene>
    <name evidence="2" type="ORF">DLNHIDIE_01246</name>
</gene>
<evidence type="ECO:0000313" key="3">
    <source>
        <dbReference type="Proteomes" id="UP000315403"/>
    </source>
</evidence>
<sequence>MMSKPIERRQFLGASLATGAVATAAGLGLIKPQLAFADNVAGWPAKAFDAKLLKEAMSNSVGKTNVPVSSKVKLTAPTIAENGGAVPVTIEVDSPMTEDDYIAAVYLFVDHNPTPLASQFTFTPAAGKAYIQQRIKMAKTDNVRVVAKTNKGVLMASAPREVKVTIGGCGG</sequence>
<comment type="caution">
    <text evidence="2">The sequence shown here is derived from an EMBL/GenBank/DDBJ whole genome shotgun (WGS) entry which is preliminary data.</text>
</comment>
<dbReference type="InterPro" id="IPR019546">
    <property type="entry name" value="TAT_signal_bac_arc"/>
</dbReference>
<dbReference type="AlphaFoldDB" id="A0A543Q4X6"/>
<dbReference type="GO" id="GO:0016491">
    <property type="term" value="F:oxidoreductase activity"/>
    <property type="evidence" value="ECO:0007669"/>
    <property type="project" value="InterPro"/>
</dbReference>
<dbReference type="Pfam" id="PF13501">
    <property type="entry name" value="SoxY"/>
    <property type="match status" value="1"/>
</dbReference>
<dbReference type="SUPFAM" id="SSF49367">
    <property type="entry name" value="Superoxide reductase-like"/>
    <property type="match status" value="1"/>
</dbReference>
<dbReference type="GO" id="GO:0005506">
    <property type="term" value="F:iron ion binding"/>
    <property type="evidence" value="ECO:0007669"/>
    <property type="project" value="InterPro"/>
</dbReference>
<organism evidence="2 3">
    <name type="scientific">Acidithiobacillus thiooxidans ATCC 19377</name>
    <dbReference type="NCBI Taxonomy" id="637390"/>
    <lineage>
        <taxon>Bacteria</taxon>
        <taxon>Pseudomonadati</taxon>
        <taxon>Pseudomonadota</taxon>
        <taxon>Acidithiobacillia</taxon>
        <taxon>Acidithiobacillales</taxon>
        <taxon>Acidithiobacillaceae</taxon>
        <taxon>Acidithiobacillus</taxon>
    </lineage>
</organism>
<dbReference type="NCBIfam" id="TIGR01409">
    <property type="entry name" value="TAT_signal_seq"/>
    <property type="match status" value="1"/>
</dbReference>
<dbReference type="InterPro" id="IPR036073">
    <property type="entry name" value="Desulfoferrodoxin_Fe-bd_dom_sf"/>
</dbReference>
<evidence type="ECO:0000313" key="2">
    <source>
        <dbReference type="EMBL" id="TQN51374.1"/>
    </source>
</evidence>
<accession>A0A543Q4X6</accession>
<reference evidence="2 3" key="1">
    <citation type="submission" date="2019-03" db="EMBL/GenBank/DDBJ databases">
        <title>New insights into Acidothiobacillus thiooxidans sulfur metabolism through coupled gene expression, solution geochemistry, microscopy and spectroscopy analyses.</title>
        <authorList>
            <person name="Camacho D."/>
            <person name="Frazao R."/>
            <person name="Fouillen A."/>
            <person name="Nanci A."/>
            <person name="Lang B.F."/>
            <person name="Apte S.C."/>
            <person name="Baron C."/>
            <person name="Warren L.A."/>
        </authorList>
    </citation>
    <scope>NUCLEOTIDE SEQUENCE [LARGE SCALE GENOMIC DNA]</scope>
    <source>
        <strain evidence="2 3">ATCC 19377</strain>
    </source>
</reference>
<dbReference type="Gene3D" id="2.60.40.2470">
    <property type="entry name" value="SoxY domain"/>
    <property type="match status" value="1"/>
</dbReference>
<dbReference type="NCBIfam" id="TIGR04488">
    <property type="entry name" value="SoxY_true_GGCGG"/>
    <property type="match status" value="1"/>
</dbReference>
<dbReference type="PROSITE" id="PS51318">
    <property type="entry name" value="TAT"/>
    <property type="match status" value="1"/>
</dbReference>
<dbReference type="InterPro" id="IPR038162">
    <property type="entry name" value="SoxY_sf"/>
</dbReference>